<name>A0A4C1SVN0_EUMVA</name>
<sequence>MSMSTSDRSTSADRELDIVARDALRLGLGGLTTWLGSGTTVGRRWLKIVHRGNLEKEPISRTRLNSSRITIRISRDIHENLNPPIGSRCRRTDDVCRVDVAPARTGSARARRGRGAGGTPPGRKHLGPRRSLPRADQNYDPANKTFYEKNTLQSVVVDDIAGQHSCL</sequence>
<gene>
    <name evidence="2" type="ORF">EVAR_3429_1</name>
</gene>
<reference evidence="2 3" key="1">
    <citation type="journal article" date="2019" name="Commun. Biol.">
        <title>The bagworm genome reveals a unique fibroin gene that provides high tensile strength.</title>
        <authorList>
            <person name="Kono N."/>
            <person name="Nakamura H."/>
            <person name="Ohtoshi R."/>
            <person name="Tomita M."/>
            <person name="Numata K."/>
            <person name="Arakawa K."/>
        </authorList>
    </citation>
    <scope>NUCLEOTIDE SEQUENCE [LARGE SCALE GENOMIC DNA]</scope>
</reference>
<feature type="region of interest" description="Disordered" evidence="1">
    <location>
        <begin position="104"/>
        <end position="142"/>
    </location>
</feature>
<evidence type="ECO:0000256" key="1">
    <source>
        <dbReference type="SAM" id="MobiDB-lite"/>
    </source>
</evidence>
<accession>A0A4C1SVN0</accession>
<evidence type="ECO:0000313" key="2">
    <source>
        <dbReference type="EMBL" id="GBP05101.1"/>
    </source>
</evidence>
<feature type="compositionally biased region" description="Basic residues" evidence="1">
    <location>
        <begin position="122"/>
        <end position="132"/>
    </location>
</feature>
<dbReference type="EMBL" id="BGZK01000016">
    <property type="protein sequence ID" value="GBP05101.1"/>
    <property type="molecule type" value="Genomic_DNA"/>
</dbReference>
<dbReference type="AlphaFoldDB" id="A0A4C1SVN0"/>
<protein>
    <submittedName>
        <fullName evidence="2">Uncharacterized protein</fullName>
    </submittedName>
</protein>
<proteinExistence type="predicted"/>
<organism evidence="2 3">
    <name type="scientific">Eumeta variegata</name>
    <name type="common">Bagworm moth</name>
    <name type="synonym">Eumeta japonica</name>
    <dbReference type="NCBI Taxonomy" id="151549"/>
    <lineage>
        <taxon>Eukaryota</taxon>
        <taxon>Metazoa</taxon>
        <taxon>Ecdysozoa</taxon>
        <taxon>Arthropoda</taxon>
        <taxon>Hexapoda</taxon>
        <taxon>Insecta</taxon>
        <taxon>Pterygota</taxon>
        <taxon>Neoptera</taxon>
        <taxon>Endopterygota</taxon>
        <taxon>Lepidoptera</taxon>
        <taxon>Glossata</taxon>
        <taxon>Ditrysia</taxon>
        <taxon>Tineoidea</taxon>
        <taxon>Psychidae</taxon>
        <taxon>Oiketicinae</taxon>
        <taxon>Eumeta</taxon>
    </lineage>
</organism>
<dbReference type="Proteomes" id="UP000299102">
    <property type="component" value="Unassembled WGS sequence"/>
</dbReference>
<evidence type="ECO:0000313" key="3">
    <source>
        <dbReference type="Proteomes" id="UP000299102"/>
    </source>
</evidence>
<keyword evidence="3" id="KW-1185">Reference proteome</keyword>
<comment type="caution">
    <text evidence="2">The sequence shown here is derived from an EMBL/GenBank/DDBJ whole genome shotgun (WGS) entry which is preliminary data.</text>
</comment>